<dbReference type="Proteomes" id="UP000000311">
    <property type="component" value="Unassembled WGS sequence"/>
</dbReference>
<evidence type="ECO:0000256" key="1">
    <source>
        <dbReference type="SAM" id="MobiDB-lite"/>
    </source>
</evidence>
<name>E2AG93_CAMFO</name>
<evidence type="ECO:0000313" key="2">
    <source>
        <dbReference type="EMBL" id="EFN67584.1"/>
    </source>
</evidence>
<sequence>MRARNPQMTPDDEDDDDDGRQDASHYSPSRHSVNRCVRSHLADAFTRDARDAWHTVAAAGNDNSVATTMRSIPRYVSSSKLPPVAHNLGRLAATPTERGQCVFATAHRDRARERTAAARLRTTESSAIATPLPTRPPTDDDDDDDDDEGRG</sequence>
<proteinExistence type="predicted"/>
<organism evidence="3">
    <name type="scientific">Camponotus floridanus</name>
    <name type="common">Florida carpenter ant</name>
    <dbReference type="NCBI Taxonomy" id="104421"/>
    <lineage>
        <taxon>Eukaryota</taxon>
        <taxon>Metazoa</taxon>
        <taxon>Ecdysozoa</taxon>
        <taxon>Arthropoda</taxon>
        <taxon>Hexapoda</taxon>
        <taxon>Insecta</taxon>
        <taxon>Pterygota</taxon>
        <taxon>Neoptera</taxon>
        <taxon>Endopterygota</taxon>
        <taxon>Hymenoptera</taxon>
        <taxon>Apocrita</taxon>
        <taxon>Aculeata</taxon>
        <taxon>Formicoidea</taxon>
        <taxon>Formicidae</taxon>
        <taxon>Formicinae</taxon>
        <taxon>Camponotus</taxon>
    </lineage>
</organism>
<gene>
    <name evidence="2" type="ORF">EAG_16266</name>
</gene>
<evidence type="ECO:0000313" key="3">
    <source>
        <dbReference type="Proteomes" id="UP000000311"/>
    </source>
</evidence>
<feature type="region of interest" description="Disordered" evidence="1">
    <location>
        <begin position="115"/>
        <end position="151"/>
    </location>
</feature>
<feature type="compositionally biased region" description="Acidic residues" evidence="1">
    <location>
        <begin position="139"/>
        <end position="151"/>
    </location>
</feature>
<reference evidence="2 3" key="1">
    <citation type="journal article" date="2010" name="Science">
        <title>Genomic comparison of the ants Camponotus floridanus and Harpegnathos saltator.</title>
        <authorList>
            <person name="Bonasio R."/>
            <person name="Zhang G."/>
            <person name="Ye C."/>
            <person name="Mutti N.S."/>
            <person name="Fang X."/>
            <person name="Qin N."/>
            <person name="Donahue G."/>
            <person name="Yang P."/>
            <person name="Li Q."/>
            <person name="Li C."/>
            <person name="Zhang P."/>
            <person name="Huang Z."/>
            <person name="Berger S.L."/>
            <person name="Reinberg D."/>
            <person name="Wang J."/>
            <person name="Liebig J."/>
        </authorList>
    </citation>
    <scope>NUCLEOTIDE SEQUENCE [LARGE SCALE GENOMIC DNA]</scope>
    <source>
        <strain evidence="3">C129</strain>
    </source>
</reference>
<dbReference type="EMBL" id="GL439266">
    <property type="protein sequence ID" value="EFN67584.1"/>
    <property type="molecule type" value="Genomic_DNA"/>
</dbReference>
<protein>
    <submittedName>
        <fullName evidence="2">Uncharacterized protein</fullName>
    </submittedName>
</protein>
<feature type="region of interest" description="Disordered" evidence="1">
    <location>
        <begin position="1"/>
        <end position="33"/>
    </location>
</feature>
<feature type="compositionally biased region" description="Acidic residues" evidence="1">
    <location>
        <begin position="10"/>
        <end position="19"/>
    </location>
</feature>
<keyword evidence="3" id="KW-1185">Reference proteome</keyword>
<dbReference type="InParanoid" id="E2AG93"/>
<dbReference type="AlphaFoldDB" id="E2AG93"/>
<accession>E2AG93</accession>